<gene>
    <name evidence="1" type="ORF">UV91_C0011G0010</name>
</gene>
<dbReference type="PANTHER" id="PTHR37816">
    <property type="entry name" value="YALI0E33011P"/>
    <property type="match status" value="1"/>
</dbReference>
<dbReference type="PANTHER" id="PTHR37816:SF2">
    <property type="entry name" value="DNA TOPOLOGY MODULATION PROTEIN FLAR-RELATED PROTEIN"/>
    <property type="match status" value="1"/>
</dbReference>
<reference evidence="1 2" key="1">
    <citation type="journal article" date="2015" name="Nature">
        <title>rRNA introns, odd ribosomes, and small enigmatic genomes across a large radiation of phyla.</title>
        <authorList>
            <person name="Brown C.T."/>
            <person name="Hug L.A."/>
            <person name="Thomas B.C."/>
            <person name="Sharon I."/>
            <person name="Castelle C.J."/>
            <person name="Singh A."/>
            <person name="Wilkins M.J."/>
            <person name="Williams K.H."/>
            <person name="Banfield J.F."/>
        </authorList>
    </citation>
    <scope>NUCLEOTIDE SEQUENCE [LARGE SCALE GENOMIC DNA]</scope>
</reference>
<dbReference type="EMBL" id="LCGH01000011">
    <property type="protein sequence ID" value="KKT10674.1"/>
    <property type="molecule type" value="Genomic_DNA"/>
</dbReference>
<organism evidence="1 2">
    <name type="scientific">Candidatus Nomurabacteria bacterium GW2011_GWF2_43_24</name>
    <dbReference type="NCBI Taxonomy" id="1618778"/>
    <lineage>
        <taxon>Bacteria</taxon>
        <taxon>Candidatus Nomuraibacteriota</taxon>
    </lineage>
</organism>
<dbReference type="SUPFAM" id="SSF52540">
    <property type="entry name" value="P-loop containing nucleoside triphosphate hydrolases"/>
    <property type="match status" value="1"/>
</dbReference>
<evidence type="ECO:0000313" key="1">
    <source>
        <dbReference type="EMBL" id="KKT10674.1"/>
    </source>
</evidence>
<evidence type="ECO:0000313" key="2">
    <source>
        <dbReference type="Proteomes" id="UP000033907"/>
    </source>
</evidence>
<dbReference type="AlphaFoldDB" id="A0A0G1HIN2"/>
<name>A0A0G1HIN2_9BACT</name>
<dbReference type="InterPro" id="IPR052922">
    <property type="entry name" value="Cytidylate_Kinase-2"/>
</dbReference>
<proteinExistence type="predicted"/>
<dbReference type="InterPro" id="IPR027417">
    <property type="entry name" value="P-loop_NTPase"/>
</dbReference>
<comment type="caution">
    <text evidence="1">The sequence shown here is derived from an EMBL/GenBank/DDBJ whole genome shotgun (WGS) entry which is preliminary data.</text>
</comment>
<protein>
    <submittedName>
        <fullName evidence="1">Topology modulation protein FLAR-related protein</fullName>
    </submittedName>
</protein>
<dbReference type="Gene3D" id="3.40.50.300">
    <property type="entry name" value="P-loop containing nucleotide triphosphate hydrolases"/>
    <property type="match status" value="1"/>
</dbReference>
<dbReference type="Proteomes" id="UP000033907">
    <property type="component" value="Unassembled WGS sequence"/>
</dbReference>
<accession>A0A0G1HIN2</accession>
<sequence>MTKEILNRILIVGDAGRGKSTLASKISAKLGIPHYSTDDFYYEVKFSKVRNRPESIEKIKEIFKNDKWIIEGTTKHLIDPGLHSADKIIHLRYKSILTQWIFLIKRYFQRENETIGGLYKLMRHVLYKKYHLGHRKGKPTPTEIIDPHKHKVATLSSFKEIDEFINSL</sequence>